<protein>
    <recommendedName>
        <fullName evidence="6">Carboxylic ester hydrolase</fullName>
        <ecNumber evidence="6">3.1.1.-</ecNumber>
    </recommendedName>
</protein>
<dbReference type="InterPro" id="IPR019826">
    <property type="entry name" value="Carboxylesterase_B_AS"/>
</dbReference>
<keyword evidence="5" id="KW-0325">Glycoprotein</keyword>
<evidence type="ECO:0000256" key="1">
    <source>
        <dbReference type="ARBA" id="ARBA00005964"/>
    </source>
</evidence>
<dbReference type="PROSITE" id="PS00941">
    <property type="entry name" value="CARBOXYLESTERASE_B_2"/>
    <property type="match status" value="1"/>
</dbReference>
<evidence type="ECO:0000256" key="5">
    <source>
        <dbReference type="ARBA" id="ARBA00023180"/>
    </source>
</evidence>
<evidence type="ECO:0000259" key="7">
    <source>
        <dbReference type="Pfam" id="PF00135"/>
    </source>
</evidence>
<dbReference type="PANTHER" id="PTHR43142:SF1">
    <property type="entry name" value="CARBOXYLIC ESTER HYDROLASE"/>
    <property type="match status" value="1"/>
</dbReference>
<dbReference type="InterPro" id="IPR029058">
    <property type="entry name" value="AB_hydrolase_fold"/>
</dbReference>
<dbReference type="GO" id="GO:0052689">
    <property type="term" value="F:carboxylic ester hydrolase activity"/>
    <property type="evidence" value="ECO:0007669"/>
    <property type="project" value="UniProtKB-KW"/>
</dbReference>
<dbReference type="EC" id="3.1.1.-" evidence="6"/>
<dbReference type="GeneID" id="106122048"/>
<evidence type="ECO:0000313" key="8">
    <source>
        <dbReference type="RefSeq" id="XP_013173352.1"/>
    </source>
</evidence>
<sequence>MFAIRKQRESGMVQVTVKEGILEGELLHNNYGGQLYSFKGIPYAEPPVGDLRFRAPRPPQPWTGVRDATKLGEDCYHYDPFFGTPTQGSEDCLYLNVYTPEISPSKPLPVMVWIHGGGFIAGSGSDELYGPEFLLRLDVILVTINYRLEVLGFLCLDTAEVPGNAGMKDQVAALRWVRTNIASFGGDPENITIFGESAGGASVSFHLISPMSKGLFKRAISQSGNSTCPWAMTSMVKERSLQLAKDLGCDSKDEKEVYEFLKAQPVEALVDKRIKLTYAEANKESAFIYFNVVEEKQFGDNERFMPGAPNDLLRAGIHEGVDVMNGYTEDEGVLMISVGLDIPKVLDQANKYPEYFAPLPVIYNGKITDQMEVGKMIKEYYFKDEEVSTSNVDRLYAFLGADSFIYPAILWQKLCAKNGSNNNYLYKFTCKSEKNIMKNLFGVSHLVGDKIVVSHADDLPYLFPMKIFAKKSPRLGINSTFYRMMDQVTKLWTNFAKYGNPTPDANLGVIWKPYTLENQDYLDIGEYLVPGTAPDNDEIQFWERIYQKYNTKCAP</sequence>
<evidence type="ECO:0000256" key="6">
    <source>
        <dbReference type="RuleBase" id="RU361235"/>
    </source>
</evidence>
<dbReference type="RefSeq" id="XP_013173352.1">
    <property type="nucleotide sequence ID" value="XM_013317898.1"/>
</dbReference>
<keyword evidence="2" id="KW-0719">Serine esterase</keyword>
<keyword evidence="4" id="KW-1015">Disulfide bond</keyword>
<accession>A0AAJ6ZIT0</accession>
<comment type="similarity">
    <text evidence="1 6">Belongs to the type-B carboxylesterase/lipase family.</text>
</comment>
<dbReference type="SUPFAM" id="SSF53474">
    <property type="entry name" value="alpha/beta-Hydrolases"/>
    <property type="match status" value="1"/>
</dbReference>
<reference evidence="8" key="1">
    <citation type="submission" date="2025-08" db="UniProtKB">
        <authorList>
            <consortium name="RefSeq"/>
        </authorList>
    </citation>
    <scope>IDENTIFICATION</scope>
</reference>
<dbReference type="Gene3D" id="3.40.50.1820">
    <property type="entry name" value="alpha/beta hydrolase"/>
    <property type="match status" value="1"/>
</dbReference>
<feature type="domain" description="Carboxylesterase type B" evidence="7">
    <location>
        <begin position="14"/>
        <end position="542"/>
    </location>
</feature>
<organism evidence="8">
    <name type="scientific">Papilio xuthus</name>
    <name type="common">Asian swallowtail butterfly</name>
    <dbReference type="NCBI Taxonomy" id="66420"/>
    <lineage>
        <taxon>Eukaryota</taxon>
        <taxon>Metazoa</taxon>
        <taxon>Ecdysozoa</taxon>
        <taxon>Arthropoda</taxon>
        <taxon>Hexapoda</taxon>
        <taxon>Insecta</taxon>
        <taxon>Pterygota</taxon>
        <taxon>Neoptera</taxon>
        <taxon>Endopterygota</taxon>
        <taxon>Lepidoptera</taxon>
        <taxon>Glossata</taxon>
        <taxon>Ditrysia</taxon>
        <taxon>Papilionoidea</taxon>
        <taxon>Papilionidae</taxon>
        <taxon>Papilioninae</taxon>
        <taxon>Papilio</taxon>
    </lineage>
</organism>
<dbReference type="PANTHER" id="PTHR43142">
    <property type="entry name" value="CARBOXYLIC ESTER HYDROLASE"/>
    <property type="match status" value="1"/>
</dbReference>
<name>A0AAJ6ZIT0_PAPXU</name>
<keyword evidence="3 6" id="KW-0378">Hydrolase</keyword>
<dbReference type="Pfam" id="PF00135">
    <property type="entry name" value="COesterase"/>
    <property type="match status" value="1"/>
</dbReference>
<evidence type="ECO:0000256" key="3">
    <source>
        <dbReference type="ARBA" id="ARBA00022801"/>
    </source>
</evidence>
<dbReference type="InterPro" id="IPR002018">
    <property type="entry name" value="CarbesteraseB"/>
</dbReference>
<dbReference type="Proteomes" id="UP000694872">
    <property type="component" value="Unplaced"/>
</dbReference>
<dbReference type="InterPro" id="IPR019819">
    <property type="entry name" value="Carboxylesterase_B_CS"/>
</dbReference>
<proteinExistence type="inferred from homology"/>
<evidence type="ECO:0000256" key="4">
    <source>
        <dbReference type="ARBA" id="ARBA00023157"/>
    </source>
</evidence>
<gene>
    <name evidence="8" type="primary">LOC106122048</name>
</gene>
<evidence type="ECO:0000256" key="2">
    <source>
        <dbReference type="ARBA" id="ARBA00022487"/>
    </source>
</evidence>
<dbReference type="KEGG" id="pxu:106122048"/>
<dbReference type="AlphaFoldDB" id="A0AAJ6ZIT0"/>
<dbReference type="PROSITE" id="PS00122">
    <property type="entry name" value="CARBOXYLESTERASE_B_1"/>
    <property type="match status" value="1"/>
</dbReference>